<feature type="signal peptide" evidence="1">
    <location>
        <begin position="1"/>
        <end position="23"/>
    </location>
</feature>
<proteinExistence type="predicted"/>
<dbReference type="EMBL" id="JAHCVJ010000011">
    <property type="protein sequence ID" value="MBT0666352.1"/>
    <property type="molecule type" value="Genomic_DNA"/>
</dbReference>
<reference evidence="2 3" key="1">
    <citation type="submission" date="2021-05" db="EMBL/GenBank/DDBJ databases">
        <title>The draft genome of Geobacter pelophilus DSM 12255.</title>
        <authorList>
            <person name="Xu Z."/>
            <person name="Masuda Y."/>
            <person name="Itoh H."/>
            <person name="Senoo K."/>
        </authorList>
    </citation>
    <scope>NUCLEOTIDE SEQUENCE [LARGE SCALE GENOMIC DNA]</scope>
    <source>
        <strain evidence="2 3">DSM 12255</strain>
    </source>
</reference>
<accession>A0AAW4LEL4</accession>
<evidence type="ECO:0000313" key="2">
    <source>
        <dbReference type="EMBL" id="MBT0666352.1"/>
    </source>
</evidence>
<keyword evidence="3" id="KW-1185">Reference proteome</keyword>
<name>A0AAW4LEL4_9BACT</name>
<dbReference type="AlphaFoldDB" id="A0AAW4LEL4"/>
<evidence type="ECO:0000313" key="3">
    <source>
        <dbReference type="Proteomes" id="UP000811899"/>
    </source>
</evidence>
<protein>
    <submittedName>
        <fullName evidence="2">Uncharacterized protein</fullName>
    </submittedName>
</protein>
<evidence type="ECO:0000256" key="1">
    <source>
        <dbReference type="SAM" id="SignalP"/>
    </source>
</evidence>
<feature type="chain" id="PRO_5043498567" evidence="1">
    <location>
        <begin position="24"/>
        <end position="241"/>
    </location>
</feature>
<keyword evidence="1" id="KW-0732">Signal</keyword>
<comment type="caution">
    <text evidence="2">The sequence shown here is derived from an EMBL/GenBank/DDBJ whole genome shotgun (WGS) entry which is preliminary data.</text>
</comment>
<gene>
    <name evidence="2" type="ORF">KI809_18750</name>
</gene>
<organism evidence="2 3">
    <name type="scientific">Geoanaerobacter pelophilus</name>
    <dbReference type="NCBI Taxonomy" id="60036"/>
    <lineage>
        <taxon>Bacteria</taxon>
        <taxon>Pseudomonadati</taxon>
        <taxon>Thermodesulfobacteriota</taxon>
        <taxon>Desulfuromonadia</taxon>
        <taxon>Geobacterales</taxon>
        <taxon>Geobacteraceae</taxon>
        <taxon>Geoanaerobacter</taxon>
    </lineage>
</organism>
<dbReference type="RefSeq" id="WP_214173127.1">
    <property type="nucleotide sequence ID" value="NZ_JAHCVJ010000011.1"/>
</dbReference>
<dbReference type="Proteomes" id="UP000811899">
    <property type="component" value="Unassembled WGS sequence"/>
</dbReference>
<sequence>MRNRGHQWLIAITMLLLAASAHAITVTVEKRGTGTAIITGSTTCSSTAPRCTFEAAAGQVLTFDIIRDSSNADLLGWGGLCAQFENQRPCTVTLDDIAARRYRGSYPVIAALGYYQDGVCRAPGGSLDYLYFADLPTAYNAVKAAVASNPIDCTANGILTVGNIDTPLVISGGWPDFTPNSQPTDQTSTIAETITVTTGSLTITGGGITIACGYKRVTGPYVVTEPLVIGATPCDFGLIVR</sequence>